<accession>A0A8H9HSR7</accession>
<comment type="caution">
    <text evidence="2">The sequence shown here is derived from an EMBL/GenBank/DDBJ whole genome shotgun (WGS) entry which is preliminary data.</text>
</comment>
<gene>
    <name evidence="2" type="ORF">GCM10010502_44430</name>
</gene>
<reference evidence="2" key="2">
    <citation type="submission" date="2020-09" db="EMBL/GenBank/DDBJ databases">
        <authorList>
            <person name="Sun Q."/>
            <person name="Ohkuma M."/>
        </authorList>
    </citation>
    <scope>NUCLEOTIDE SEQUENCE</scope>
    <source>
        <strain evidence="2">JCM 4434</strain>
    </source>
</reference>
<proteinExistence type="predicted"/>
<feature type="compositionally biased region" description="Basic and acidic residues" evidence="1">
    <location>
        <begin position="128"/>
        <end position="156"/>
    </location>
</feature>
<dbReference type="AlphaFoldDB" id="A0A8H9HSR7"/>
<reference evidence="2" key="1">
    <citation type="journal article" date="2014" name="Int. J. Syst. Evol. Microbiol.">
        <title>Complete genome sequence of Corynebacterium casei LMG S-19264T (=DSM 44701T), isolated from a smear-ripened cheese.</title>
        <authorList>
            <consortium name="US DOE Joint Genome Institute (JGI-PGF)"/>
            <person name="Walter F."/>
            <person name="Albersmeier A."/>
            <person name="Kalinowski J."/>
            <person name="Ruckert C."/>
        </authorList>
    </citation>
    <scope>NUCLEOTIDE SEQUENCE</scope>
    <source>
        <strain evidence="2">JCM 4434</strain>
    </source>
</reference>
<organism evidence="2 3">
    <name type="scientific">Kitasatospora aureofaciens</name>
    <name type="common">Streptomyces aureofaciens</name>
    <dbReference type="NCBI Taxonomy" id="1894"/>
    <lineage>
        <taxon>Bacteria</taxon>
        <taxon>Bacillati</taxon>
        <taxon>Actinomycetota</taxon>
        <taxon>Actinomycetes</taxon>
        <taxon>Kitasatosporales</taxon>
        <taxon>Streptomycetaceae</taxon>
        <taxon>Kitasatospora</taxon>
    </lineage>
</organism>
<sequence>MNERVNGETAALANASGPYGRSLRPARAVVRCVVGDGRGTVSRCPPGRVTVAHRLGNGPRAERNGPVTEAVTEPVTHVGTHSVTPDTSGDMCPGLSTSARPSVLSGGGQTERKAAVMSILANLLPTLRSDRGDRGGRGYGGRGDDRGDFRGGRGDFDDFGDFDDEGRRGLRGSRRWNRC</sequence>
<feature type="compositionally biased region" description="Basic residues" evidence="1">
    <location>
        <begin position="169"/>
        <end position="179"/>
    </location>
</feature>
<dbReference type="EMBL" id="BMUB01000010">
    <property type="protein sequence ID" value="GGU87144.1"/>
    <property type="molecule type" value="Genomic_DNA"/>
</dbReference>
<evidence type="ECO:0000313" key="3">
    <source>
        <dbReference type="Proteomes" id="UP000610124"/>
    </source>
</evidence>
<feature type="region of interest" description="Disordered" evidence="1">
    <location>
        <begin position="127"/>
        <end position="179"/>
    </location>
</feature>
<dbReference type="Proteomes" id="UP000610124">
    <property type="component" value="Unassembled WGS sequence"/>
</dbReference>
<evidence type="ECO:0000313" key="2">
    <source>
        <dbReference type="EMBL" id="GGU87144.1"/>
    </source>
</evidence>
<protein>
    <submittedName>
        <fullName evidence="2">Uncharacterized protein</fullName>
    </submittedName>
</protein>
<evidence type="ECO:0000256" key="1">
    <source>
        <dbReference type="SAM" id="MobiDB-lite"/>
    </source>
</evidence>
<name>A0A8H9HSR7_KITAU</name>